<dbReference type="InterPro" id="IPR050740">
    <property type="entry name" value="Aldehyde_DH_Superfamily"/>
</dbReference>
<dbReference type="AlphaFoldDB" id="A0A386UIB6"/>
<dbReference type="GO" id="GO:0004777">
    <property type="term" value="F:succinate-semialdehyde dehydrogenase (NAD+) activity"/>
    <property type="evidence" value="ECO:0007669"/>
    <property type="project" value="TreeGrafter"/>
</dbReference>
<dbReference type="PANTHER" id="PTHR43353:SF5">
    <property type="entry name" value="SUCCINATE-SEMIALDEHYDE DEHYDROGENASE, MITOCHONDRIAL"/>
    <property type="match status" value="1"/>
</dbReference>
<dbReference type="Gene3D" id="3.40.309.10">
    <property type="entry name" value="Aldehyde Dehydrogenase, Chain A, domain 2"/>
    <property type="match status" value="1"/>
</dbReference>
<evidence type="ECO:0000313" key="7">
    <source>
        <dbReference type="EMBL" id="AYF00196.1"/>
    </source>
</evidence>
<dbReference type="EMBL" id="CP031078">
    <property type="protein sequence ID" value="AYF00196.1"/>
    <property type="molecule type" value="Genomic_DNA"/>
</dbReference>
<dbReference type="InterPro" id="IPR016163">
    <property type="entry name" value="Ald_DH_C"/>
</dbReference>
<evidence type="ECO:0000256" key="4">
    <source>
        <dbReference type="PROSITE-ProRule" id="PRU10007"/>
    </source>
</evidence>
<feature type="active site" evidence="4">
    <location>
        <position position="270"/>
    </location>
</feature>
<keyword evidence="2 5" id="KW-0560">Oxidoreductase</keyword>
<dbReference type="GO" id="GO:0009450">
    <property type="term" value="P:gamma-aminobutyric acid catabolic process"/>
    <property type="evidence" value="ECO:0007669"/>
    <property type="project" value="InterPro"/>
</dbReference>
<dbReference type="InterPro" id="IPR016161">
    <property type="entry name" value="Ald_DH/histidinol_DH"/>
</dbReference>
<dbReference type="FunFam" id="3.40.605.10:FF:000005">
    <property type="entry name" value="Succinate-semialdehyde dehydrogenase I"/>
    <property type="match status" value="1"/>
</dbReference>
<protein>
    <submittedName>
        <fullName evidence="7">NAD-dependent succinate-semialdehyde dehydrogenase</fullName>
        <ecNumber evidence="7">1.2.1.16</ecNumber>
    </submittedName>
</protein>
<dbReference type="GO" id="GO:0005829">
    <property type="term" value="C:cytosol"/>
    <property type="evidence" value="ECO:0007669"/>
    <property type="project" value="TreeGrafter"/>
</dbReference>
<dbReference type="PROSITE" id="PS00687">
    <property type="entry name" value="ALDEHYDE_DEHYDR_GLU"/>
    <property type="match status" value="1"/>
</dbReference>
<dbReference type="InterPro" id="IPR010102">
    <property type="entry name" value="Succ_semiAld_DH"/>
</dbReference>
<dbReference type="NCBIfam" id="TIGR01780">
    <property type="entry name" value="SSADH"/>
    <property type="match status" value="1"/>
</dbReference>
<dbReference type="FunFam" id="3.40.309.10:FF:000004">
    <property type="entry name" value="Succinate-semialdehyde dehydrogenase I"/>
    <property type="match status" value="1"/>
</dbReference>
<evidence type="ECO:0000313" key="8">
    <source>
        <dbReference type="Proteomes" id="UP000272010"/>
    </source>
</evidence>
<dbReference type="PANTHER" id="PTHR43353">
    <property type="entry name" value="SUCCINATE-SEMIALDEHYDE DEHYDROGENASE, MITOCHONDRIAL"/>
    <property type="match status" value="1"/>
</dbReference>
<comment type="similarity">
    <text evidence="1 5">Belongs to the aldehyde dehydrogenase family.</text>
</comment>
<dbReference type="EC" id="1.2.1.16" evidence="7"/>
<evidence type="ECO:0000259" key="6">
    <source>
        <dbReference type="Pfam" id="PF00171"/>
    </source>
</evidence>
<name>A0A386UIB6_9RHOB</name>
<dbReference type="CDD" id="cd07103">
    <property type="entry name" value="ALDH_F5_SSADH_GabD"/>
    <property type="match status" value="1"/>
</dbReference>
<evidence type="ECO:0000256" key="2">
    <source>
        <dbReference type="ARBA" id="ARBA00023002"/>
    </source>
</evidence>
<dbReference type="Gene3D" id="3.40.605.10">
    <property type="entry name" value="Aldehyde Dehydrogenase, Chain A, domain 1"/>
    <property type="match status" value="1"/>
</dbReference>
<dbReference type="Pfam" id="PF00171">
    <property type="entry name" value="Aldedh"/>
    <property type="match status" value="1"/>
</dbReference>
<accession>A0A386UIB6</accession>
<dbReference type="Proteomes" id="UP000272010">
    <property type="component" value="Chromosome"/>
</dbReference>
<feature type="domain" description="Aldehyde dehydrogenase" evidence="6">
    <location>
        <begin position="39"/>
        <end position="492"/>
    </location>
</feature>
<organism evidence="7 8">
    <name type="scientific">Paracoccus yeei</name>
    <dbReference type="NCBI Taxonomy" id="147645"/>
    <lineage>
        <taxon>Bacteria</taxon>
        <taxon>Pseudomonadati</taxon>
        <taxon>Pseudomonadota</taxon>
        <taxon>Alphaproteobacteria</taxon>
        <taxon>Rhodobacterales</taxon>
        <taxon>Paracoccaceae</taxon>
        <taxon>Paracoccus</taxon>
    </lineage>
</organism>
<dbReference type="SUPFAM" id="SSF53720">
    <property type="entry name" value="ALDH-like"/>
    <property type="match status" value="1"/>
</dbReference>
<dbReference type="InterPro" id="IPR015590">
    <property type="entry name" value="Aldehyde_DH_dom"/>
</dbReference>
<dbReference type="InterPro" id="IPR029510">
    <property type="entry name" value="Ald_DH_CS_GLU"/>
</dbReference>
<sequence length="502" mass="53494">MNRPAAIQTKETQMNPELADPGLKRAAAYVDGVWLATGESGSYALSNPATGEVLAELPLMSRAQVARAIEAAHAAWGPWRATPAKKRAQLLRRWFDLIEADADDIARLIVLEEGKPFAEAKGEVAYAASFVEWFAEEAKRIRGDVMAAPEASRRIVVLKEPVGVCAAITPWNFPAAMITRKAAPALAAGCTIVVRPAEQTPLTALALAELAERAGIPKGVFSVVLGKSREIGPELTGNPLVRKLTFTGSTEVGRLLLAQAAQTIKKCSMELGGNAPLVVFDDAEVDKAVEGLIATKYRNTGQACISANRAYVQSGIYDRFVERLAERVATLKVGNGFEPGVVQGPLINEDAVLKVEEHVADALGKGARLVCGGQRHELGGSFYQPTVLADVSPDMMISHEETFGPVAPIIRFETEAEVIALANDTEFGLAAYLFSADASRIWRVAAALEAGMVGINTGLISNEVAPFGGVKQSGIGREGSIYGIEEFLEIKYLAWEGAGEAL</sequence>
<proteinExistence type="inferred from homology"/>
<dbReference type="InterPro" id="IPR016162">
    <property type="entry name" value="Ald_DH_N"/>
</dbReference>
<evidence type="ECO:0000256" key="5">
    <source>
        <dbReference type="RuleBase" id="RU003345"/>
    </source>
</evidence>
<reference evidence="8" key="1">
    <citation type="submission" date="2018-07" db="EMBL/GenBank/DDBJ databases">
        <title>Genome Structure of the Opportunistic Pathogen Paracoccus yeei (Alphaproteobacteria) and Identification of Putative Virulence Factors.</title>
        <authorList>
            <person name="Lasek R."/>
            <person name="Szuplewska M."/>
            <person name="Mitura M."/>
            <person name="Decewicz P."/>
            <person name="Chmielowska C."/>
            <person name="Pawlot A."/>
            <person name="Sentkowska D."/>
            <person name="Czarnecki J."/>
            <person name="Bartosik D."/>
        </authorList>
    </citation>
    <scope>NUCLEOTIDE SEQUENCE [LARGE SCALE GENOMIC DNA]</scope>
    <source>
        <strain evidence="8">CCUG 32053</strain>
    </source>
</reference>
<evidence type="ECO:0000256" key="1">
    <source>
        <dbReference type="ARBA" id="ARBA00009986"/>
    </source>
</evidence>
<evidence type="ECO:0000256" key="3">
    <source>
        <dbReference type="ARBA" id="ARBA00023097"/>
    </source>
</evidence>
<dbReference type="FunFam" id="3.40.605.10:FF:000026">
    <property type="entry name" value="Aldehyde dehydrogenase, putative"/>
    <property type="match status" value="1"/>
</dbReference>
<keyword evidence="3" id="KW-0558">Oxidation</keyword>
<gene>
    <name evidence="7" type="ORF">PY32053_00517</name>
</gene>